<dbReference type="AlphaFoldDB" id="A0A151JAJ8"/>
<sequence length="252" mass="30089">MLERRWTKLSIPPSLYVRYVDDILLIIKSFDYKEILDTFNSYHPGLKFTMEEGGDSINCHSNKGRISSTLPWYIYQTIAKNRLILLMIGTKKPTFSGRFLNFYSCHPLSQKVGTIMSLIDRIILLFYPKFHLKNFDFIIDVLLRNGYPLKLIFKTIKKILYTARLYTTNHSDQTYRNHINRNPTQSSVIIEHRLQTSHDFNWDNIKILDKEKFWNKRMLSEMIHIKKQKYRLNLQNDTYKLDPLYESLFSTS</sequence>
<name>A0A151JAJ8_9HYME</name>
<dbReference type="InterPro" id="IPR058912">
    <property type="entry name" value="HTH_animal"/>
</dbReference>
<reference evidence="2 3" key="1">
    <citation type="submission" date="2015-09" db="EMBL/GenBank/DDBJ databases">
        <title>Trachymyrmex cornetzi WGS genome.</title>
        <authorList>
            <person name="Nygaard S."/>
            <person name="Hu H."/>
            <person name="Boomsma J."/>
            <person name="Zhang G."/>
        </authorList>
    </citation>
    <scope>NUCLEOTIDE SEQUENCE [LARGE SCALE GENOMIC DNA]</scope>
    <source>
        <strain evidence="2">Tcor2-1</strain>
        <tissue evidence="2">Whole body</tissue>
    </source>
</reference>
<organism evidence="2 3">
    <name type="scientific">Trachymyrmex cornetzi</name>
    <dbReference type="NCBI Taxonomy" id="471704"/>
    <lineage>
        <taxon>Eukaryota</taxon>
        <taxon>Metazoa</taxon>
        <taxon>Ecdysozoa</taxon>
        <taxon>Arthropoda</taxon>
        <taxon>Hexapoda</taxon>
        <taxon>Insecta</taxon>
        <taxon>Pterygota</taxon>
        <taxon>Neoptera</taxon>
        <taxon>Endopterygota</taxon>
        <taxon>Hymenoptera</taxon>
        <taxon>Apocrita</taxon>
        <taxon>Aculeata</taxon>
        <taxon>Formicoidea</taxon>
        <taxon>Formicidae</taxon>
        <taxon>Myrmicinae</taxon>
        <taxon>Trachymyrmex</taxon>
    </lineage>
</organism>
<dbReference type="Proteomes" id="UP000078492">
    <property type="component" value="Unassembled WGS sequence"/>
</dbReference>
<accession>A0A151JAJ8</accession>
<evidence type="ECO:0000313" key="2">
    <source>
        <dbReference type="EMBL" id="KYN21929.1"/>
    </source>
</evidence>
<gene>
    <name evidence="2" type="ORF">ALC57_05666</name>
</gene>
<dbReference type="EMBL" id="KQ979321">
    <property type="protein sequence ID" value="KYN21929.1"/>
    <property type="molecule type" value="Genomic_DNA"/>
</dbReference>
<evidence type="ECO:0000259" key="1">
    <source>
        <dbReference type="Pfam" id="PF26215"/>
    </source>
</evidence>
<proteinExistence type="predicted"/>
<evidence type="ECO:0000313" key="3">
    <source>
        <dbReference type="Proteomes" id="UP000078492"/>
    </source>
</evidence>
<dbReference type="PANTHER" id="PTHR21301:SF10">
    <property type="entry name" value="REVERSE TRANSCRIPTASE DOMAIN-CONTAINING PROTEIN"/>
    <property type="match status" value="1"/>
</dbReference>
<dbReference type="Pfam" id="PF26215">
    <property type="entry name" value="HTH_animal"/>
    <property type="match status" value="1"/>
</dbReference>
<feature type="domain" description="Helix-turn-helix" evidence="1">
    <location>
        <begin position="98"/>
        <end position="157"/>
    </location>
</feature>
<protein>
    <recommendedName>
        <fullName evidence="1">Helix-turn-helix domain-containing protein</fullName>
    </recommendedName>
</protein>
<dbReference type="PANTHER" id="PTHR21301">
    <property type="entry name" value="REVERSE TRANSCRIPTASE"/>
    <property type="match status" value="1"/>
</dbReference>
<keyword evidence="3" id="KW-1185">Reference proteome</keyword>